<reference evidence="2" key="1">
    <citation type="journal article" date="2019" name="G3 (Bethesda)">
        <title>Genome Assemblies of Two Rare Opportunistic Yeast Pathogens: Diutina rugosa (syn. Candida rugosa) and Trichomonascus ciferrii (syn. Candida ciferrii).</title>
        <authorList>
            <person name="Mixao V."/>
            <person name="Saus E."/>
            <person name="Hansen A.P."/>
            <person name="Lass-Florl C."/>
            <person name="Gabaldon T."/>
        </authorList>
    </citation>
    <scope>NUCLEOTIDE SEQUENCE</scope>
    <source>
        <strain evidence="2">CBS 4856</strain>
    </source>
</reference>
<protein>
    <submittedName>
        <fullName evidence="2">Uncharacterized protein</fullName>
    </submittedName>
</protein>
<sequence>MFTHRMNSHYQEHSKDPKKSTTVTTLETSSLQSLPIKQHKSLKKRLKKLVTPNPNNYLVTDPVLYYKH</sequence>
<evidence type="ECO:0000313" key="2">
    <source>
        <dbReference type="EMBL" id="KAA8914580.1"/>
    </source>
</evidence>
<organism evidence="2 3">
    <name type="scientific">Trichomonascus ciferrii</name>
    <dbReference type="NCBI Taxonomy" id="44093"/>
    <lineage>
        <taxon>Eukaryota</taxon>
        <taxon>Fungi</taxon>
        <taxon>Dikarya</taxon>
        <taxon>Ascomycota</taxon>
        <taxon>Saccharomycotina</taxon>
        <taxon>Dipodascomycetes</taxon>
        <taxon>Dipodascales</taxon>
        <taxon>Trichomonascaceae</taxon>
        <taxon>Trichomonascus</taxon>
        <taxon>Trichomonascus ciferrii complex</taxon>
    </lineage>
</organism>
<keyword evidence="3" id="KW-1185">Reference proteome</keyword>
<accession>A0A642VAL6</accession>
<feature type="compositionally biased region" description="Basic and acidic residues" evidence="1">
    <location>
        <begin position="10"/>
        <end position="19"/>
    </location>
</feature>
<dbReference type="Proteomes" id="UP000761534">
    <property type="component" value="Unassembled WGS sequence"/>
</dbReference>
<evidence type="ECO:0000313" key="3">
    <source>
        <dbReference type="Proteomes" id="UP000761534"/>
    </source>
</evidence>
<evidence type="ECO:0000256" key="1">
    <source>
        <dbReference type="SAM" id="MobiDB-lite"/>
    </source>
</evidence>
<comment type="caution">
    <text evidence="2">The sequence shown here is derived from an EMBL/GenBank/DDBJ whole genome shotgun (WGS) entry which is preliminary data.</text>
</comment>
<dbReference type="AlphaFoldDB" id="A0A642VAL6"/>
<proteinExistence type="predicted"/>
<feature type="region of interest" description="Disordered" evidence="1">
    <location>
        <begin position="1"/>
        <end position="28"/>
    </location>
</feature>
<dbReference type="EMBL" id="SWFS01000198">
    <property type="protein sequence ID" value="KAA8914580.1"/>
    <property type="molecule type" value="Genomic_DNA"/>
</dbReference>
<name>A0A642VAL6_9ASCO</name>
<gene>
    <name evidence="2" type="ORF">TRICI_002868</name>
</gene>